<dbReference type="CDD" id="cd18588">
    <property type="entry name" value="ABC_6TM_CyaB_HlyB_like"/>
    <property type="match status" value="1"/>
</dbReference>
<protein>
    <submittedName>
        <fullName evidence="12">RTX toxin transporter</fullName>
    </submittedName>
</protein>
<dbReference type="Gene3D" id="1.20.1560.10">
    <property type="entry name" value="ABC transporter type 1, transmembrane domain"/>
    <property type="match status" value="1"/>
</dbReference>
<comment type="caution">
    <text evidence="12">The sequence shown here is derived from an EMBL/GenBank/DDBJ whole genome shotgun (WGS) entry which is preliminary data.</text>
</comment>
<keyword evidence="8 9" id="KW-0472">Membrane</keyword>
<evidence type="ECO:0000259" key="11">
    <source>
        <dbReference type="PROSITE" id="PS50929"/>
    </source>
</evidence>
<evidence type="ECO:0000256" key="3">
    <source>
        <dbReference type="ARBA" id="ARBA00022475"/>
    </source>
</evidence>
<keyword evidence="6" id="KW-0067">ATP-binding</keyword>
<keyword evidence="2" id="KW-0813">Transport</keyword>
<feature type="transmembrane region" description="Helical" evidence="9">
    <location>
        <begin position="86"/>
        <end position="105"/>
    </location>
</feature>
<dbReference type="Gene3D" id="3.40.50.300">
    <property type="entry name" value="P-loop containing nucleotide triphosphate hydrolases"/>
    <property type="match status" value="1"/>
</dbReference>
<reference evidence="12 13" key="1">
    <citation type="submission" date="2012-12" db="EMBL/GenBank/DDBJ databases">
        <title>Genome Assembly of Photobacterium sp. AK15.</title>
        <authorList>
            <person name="Khatri I."/>
            <person name="Vaidya B."/>
            <person name="Srinivas T.N.R."/>
            <person name="Subramanian S."/>
            <person name="Pinnaka A."/>
        </authorList>
    </citation>
    <scope>NUCLEOTIDE SEQUENCE [LARGE SCALE GENOMIC DNA]</scope>
    <source>
        <strain evidence="12 13">AK15</strain>
    </source>
</reference>
<dbReference type="GO" id="GO:0140359">
    <property type="term" value="F:ABC-type transporter activity"/>
    <property type="evidence" value="ECO:0007669"/>
    <property type="project" value="InterPro"/>
</dbReference>
<gene>
    <name evidence="12" type="ORF">C942_04570</name>
</gene>
<dbReference type="PATRIC" id="fig|1056511.3.peg.1399"/>
<evidence type="ECO:0000256" key="8">
    <source>
        <dbReference type="ARBA" id="ARBA00023136"/>
    </source>
</evidence>
<dbReference type="GO" id="GO:0005524">
    <property type="term" value="F:ATP binding"/>
    <property type="evidence" value="ECO:0007669"/>
    <property type="project" value="UniProtKB-KW"/>
</dbReference>
<dbReference type="InterPro" id="IPR039421">
    <property type="entry name" value="Type_1_exporter"/>
</dbReference>
<dbReference type="Proteomes" id="UP000011134">
    <property type="component" value="Unassembled WGS sequence"/>
</dbReference>
<keyword evidence="4 9" id="KW-0812">Transmembrane</keyword>
<feature type="transmembrane region" description="Helical" evidence="9">
    <location>
        <begin position="111"/>
        <end position="132"/>
    </location>
</feature>
<dbReference type="FunFam" id="3.40.50.300:FF:000299">
    <property type="entry name" value="ABC transporter ATP-binding protein/permease"/>
    <property type="match status" value="1"/>
</dbReference>
<evidence type="ECO:0000256" key="1">
    <source>
        <dbReference type="ARBA" id="ARBA00004651"/>
    </source>
</evidence>
<keyword evidence="5" id="KW-0547">Nucleotide-binding</keyword>
<dbReference type="PROSITE" id="PS50929">
    <property type="entry name" value="ABC_TM1F"/>
    <property type="match status" value="1"/>
</dbReference>
<dbReference type="AlphaFoldDB" id="L8JDE7"/>
<keyword evidence="3" id="KW-1003">Cell membrane</keyword>
<dbReference type="GO" id="GO:0005886">
    <property type="term" value="C:plasma membrane"/>
    <property type="evidence" value="ECO:0007669"/>
    <property type="project" value="UniProtKB-SubCell"/>
</dbReference>
<dbReference type="PROSITE" id="PS00211">
    <property type="entry name" value="ABC_TRANSPORTER_1"/>
    <property type="match status" value="1"/>
</dbReference>
<evidence type="ECO:0000313" key="13">
    <source>
        <dbReference type="Proteomes" id="UP000011134"/>
    </source>
</evidence>
<dbReference type="PROSITE" id="PS50893">
    <property type="entry name" value="ABC_TRANSPORTER_2"/>
    <property type="match status" value="1"/>
</dbReference>
<dbReference type="EMBL" id="AMZO01000006">
    <property type="protein sequence ID" value="ELR66871.1"/>
    <property type="molecule type" value="Genomic_DNA"/>
</dbReference>
<dbReference type="GO" id="GO:0016887">
    <property type="term" value="F:ATP hydrolysis activity"/>
    <property type="evidence" value="ECO:0007669"/>
    <property type="project" value="InterPro"/>
</dbReference>
<dbReference type="InterPro" id="IPR017871">
    <property type="entry name" value="ABC_transporter-like_CS"/>
</dbReference>
<dbReference type="InterPro" id="IPR036640">
    <property type="entry name" value="ABC1_TM_sf"/>
</dbReference>
<dbReference type="Pfam" id="PF00664">
    <property type="entry name" value="ABC_membrane"/>
    <property type="match status" value="1"/>
</dbReference>
<dbReference type="InterPro" id="IPR003593">
    <property type="entry name" value="AAA+_ATPase"/>
</dbReference>
<keyword evidence="7 9" id="KW-1133">Transmembrane helix</keyword>
<evidence type="ECO:0000256" key="2">
    <source>
        <dbReference type="ARBA" id="ARBA00022448"/>
    </source>
</evidence>
<feature type="transmembrane region" description="Helical" evidence="9">
    <location>
        <begin position="214"/>
        <end position="239"/>
    </location>
</feature>
<proteinExistence type="predicted"/>
<feature type="domain" description="ABC transmembrane type-1" evidence="11">
    <location>
        <begin position="1"/>
        <end position="258"/>
    </location>
</feature>
<evidence type="ECO:0000256" key="7">
    <source>
        <dbReference type="ARBA" id="ARBA00022989"/>
    </source>
</evidence>
<keyword evidence="13" id="KW-1185">Reference proteome</keyword>
<dbReference type="InterPro" id="IPR003439">
    <property type="entry name" value="ABC_transporter-like_ATP-bd"/>
</dbReference>
<dbReference type="InterPro" id="IPR011527">
    <property type="entry name" value="ABC1_TM_dom"/>
</dbReference>
<dbReference type="SUPFAM" id="SSF90123">
    <property type="entry name" value="ABC transporter transmembrane region"/>
    <property type="match status" value="1"/>
</dbReference>
<evidence type="ECO:0000256" key="6">
    <source>
        <dbReference type="ARBA" id="ARBA00022840"/>
    </source>
</evidence>
<name>L8JDE7_9GAMM</name>
<comment type="subcellular location">
    <subcellularLocation>
        <location evidence="1">Cell membrane</location>
        <topology evidence="1">Multi-pass membrane protein</topology>
    </subcellularLocation>
</comment>
<evidence type="ECO:0000256" key="9">
    <source>
        <dbReference type="SAM" id="Phobius"/>
    </source>
</evidence>
<dbReference type="Pfam" id="PF00005">
    <property type="entry name" value="ABC_tran"/>
    <property type="match status" value="1"/>
</dbReference>
<dbReference type="InterPro" id="IPR027417">
    <property type="entry name" value="P-loop_NTPase"/>
</dbReference>
<dbReference type="SUPFAM" id="SSF52540">
    <property type="entry name" value="P-loop containing nucleoside triphosphate hydrolases"/>
    <property type="match status" value="1"/>
</dbReference>
<sequence length="535" mass="59167">MDKVLVHKALSTLDVLVLALVITGLFEVILKGAREYIFSHTASRIDITLGVKLFRHMLGLPLLYFKQRQVGNIITRVQELDSIRDFLTGSMLTLCVDVVFTLVFFGVMSWISLPLTGLVLAVLPLYFLLAWLSTAPLQQRIEEQFRALSVNTSFLNESVSGAETIKSLALEPRMQRRWESQTADMVDANFQTQTINSLINHGVMLLQKVTSISVIWMGAHMVIGLEMTIGQLIAFNMMVSHTSQPIAKLIELWQQFIQTRVAVDKLGDMLNLPVEQTVGDIRPSAPLAGEVYVRDLVFRYQPDHAPVLNGVSLHIAAGESIGIVGPSGSGKSTLTRILQKLYVPDSGEITIDGVPLMQLSPGYLRSQIGVVLQENYLFNRTVRQNIAIREPSAPLEKVVHAAKLAGAHDFILQLPLGYDTVLAEAGSSLSGGQRQRIAIARALIGEPKLLIFDEATSALDDESQAIIQANMGDIVKGRTVLMIAHRLSTVRNCDRIIVMESGQITESGDHQTLLAKEGCYARLWRLQQELRKEEA</sequence>
<evidence type="ECO:0000259" key="10">
    <source>
        <dbReference type="PROSITE" id="PS50893"/>
    </source>
</evidence>
<organism evidence="12 13">
    <name type="scientific">Photobacterium marinum</name>
    <dbReference type="NCBI Taxonomy" id="1056511"/>
    <lineage>
        <taxon>Bacteria</taxon>
        <taxon>Pseudomonadati</taxon>
        <taxon>Pseudomonadota</taxon>
        <taxon>Gammaproteobacteria</taxon>
        <taxon>Vibrionales</taxon>
        <taxon>Vibrionaceae</taxon>
        <taxon>Photobacterium</taxon>
    </lineage>
</organism>
<feature type="domain" description="ABC transporter" evidence="10">
    <location>
        <begin position="291"/>
        <end position="526"/>
    </location>
</feature>
<evidence type="ECO:0000256" key="5">
    <source>
        <dbReference type="ARBA" id="ARBA00022741"/>
    </source>
</evidence>
<evidence type="ECO:0000256" key="4">
    <source>
        <dbReference type="ARBA" id="ARBA00022692"/>
    </source>
</evidence>
<dbReference type="PANTHER" id="PTHR24221">
    <property type="entry name" value="ATP-BINDING CASSETTE SUB-FAMILY B"/>
    <property type="match status" value="1"/>
</dbReference>
<evidence type="ECO:0000313" key="12">
    <source>
        <dbReference type="EMBL" id="ELR66871.1"/>
    </source>
</evidence>
<accession>L8JDE7</accession>
<feature type="transmembrane region" description="Helical" evidence="9">
    <location>
        <begin position="12"/>
        <end position="33"/>
    </location>
</feature>
<dbReference type="SMART" id="SM00382">
    <property type="entry name" value="AAA"/>
    <property type="match status" value="1"/>
</dbReference>
<dbReference type="PANTHER" id="PTHR24221:SF647">
    <property type="entry name" value="BLL6336 PROTEIN"/>
    <property type="match status" value="1"/>
</dbReference>
<dbReference type="GO" id="GO:0034040">
    <property type="term" value="F:ATPase-coupled lipid transmembrane transporter activity"/>
    <property type="evidence" value="ECO:0007669"/>
    <property type="project" value="TreeGrafter"/>
</dbReference>